<evidence type="ECO:0000256" key="1">
    <source>
        <dbReference type="ARBA" id="ARBA00009902"/>
    </source>
</evidence>
<feature type="domain" description="Glycosyl hydrolase family 32 N-terminal" evidence="5">
    <location>
        <begin position="63"/>
        <end position="414"/>
    </location>
</feature>
<evidence type="ECO:0000313" key="8">
    <source>
        <dbReference type="Proteomes" id="UP000318709"/>
    </source>
</evidence>
<keyword evidence="8" id="KW-1185">Reference proteome</keyword>
<dbReference type="SUPFAM" id="SSF49899">
    <property type="entry name" value="Concanavalin A-like lectins/glucanases"/>
    <property type="match status" value="1"/>
</dbReference>
<evidence type="ECO:0000259" key="5">
    <source>
        <dbReference type="Pfam" id="PF00251"/>
    </source>
</evidence>
<dbReference type="Gene3D" id="2.115.10.20">
    <property type="entry name" value="Glycosyl hydrolase domain, family 43"/>
    <property type="match status" value="1"/>
</dbReference>
<dbReference type="Proteomes" id="UP000318709">
    <property type="component" value="Chromosome"/>
</dbReference>
<dbReference type="KEGG" id="swf:E3E12_04250"/>
<evidence type="ECO:0000256" key="4">
    <source>
        <dbReference type="RuleBase" id="RU362110"/>
    </source>
</evidence>
<organism evidence="7 8">
    <name type="scientific">Formicincola oecophyllae</name>
    <dbReference type="NCBI Taxonomy" id="2558361"/>
    <lineage>
        <taxon>Bacteria</taxon>
        <taxon>Pseudomonadati</taxon>
        <taxon>Pseudomonadota</taxon>
        <taxon>Alphaproteobacteria</taxon>
        <taxon>Acetobacterales</taxon>
        <taxon>Acetobacteraceae</taxon>
        <taxon>Formicincola</taxon>
    </lineage>
</organism>
<dbReference type="InterPro" id="IPR013320">
    <property type="entry name" value="ConA-like_dom_sf"/>
</dbReference>
<dbReference type="PANTHER" id="PTHR42800">
    <property type="entry name" value="EXOINULINASE INUD (AFU_ORTHOLOGUE AFUA_5G00480)"/>
    <property type="match status" value="1"/>
</dbReference>
<dbReference type="InterPro" id="IPR013148">
    <property type="entry name" value="Glyco_hydro_32_N"/>
</dbReference>
<sequence>MACLGRRQAIGLLSSGVAAFVTTRGTLMASTPANTSSARPGADAAQAGRPRPVALASYRPAIHFTPPHGFMNDPNGLIWDGKVFHLYYQYNPHGTHAGYVHWGHATSPDLYNWHDQPVAISVSEAGQAFSGSVVLDRHNRSGLFPQLPLAHQEAADLKAAIAAISGPGAASAFAQNKASQDGEGGLVAIYTRSRPHSQTQFVAWSPNQGTTYLDWPGDPVLDIASDSYRDPKVFWHEASQKWVMALVQARARKVSFYGSADLLHWRHLSDFGPAGLRGVDYECPCLVELPVAGEGTPGESQTRWVLFVSINPGAPLGGSGTQYFVGDFDGERFTPENTLLGLLDFAKDCYAMQTYNDMPSNDVPGGAAVYLAWLSNWQYCNELPTQGWRGAMTLPREMRLRRDGEGWLRLVQQPWQLERLREAPLPFRAHRLGPMERAHTPLPANLAVEIEVTVRLEQGPGSQPGRFVIAFVNRGTATMPGEELTVGVDLQTNQLWLDRSGLRGYSQPFFTGQFSEALPAGLERVELRIILDASTLEVYAQRGMCVGTALVFPANPLNGLELRAENAQVTVHEARVWPLRPTMAANRG</sequence>
<reference evidence="7 8" key="1">
    <citation type="submission" date="2019-03" db="EMBL/GenBank/DDBJ databases">
        <title>The complete genome sequence of Swingsia_sp. F3b2 LMG30590(T).</title>
        <authorList>
            <person name="Chua K.-O."/>
            <person name="Chan K.-G."/>
            <person name="See-Too W.-S."/>
        </authorList>
    </citation>
    <scope>NUCLEOTIDE SEQUENCE [LARGE SCALE GENOMIC DNA]</scope>
    <source>
        <strain evidence="7 8">F3b2</strain>
    </source>
</reference>
<dbReference type="GO" id="GO:0005737">
    <property type="term" value="C:cytoplasm"/>
    <property type="evidence" value="ECO:0007669"/>
    <property type="project" value="TreeGrafter"/>
</dbReference>
<dbReference type="InterPro" id="IPR013189">
    <property type="entry name" value="Glyco_hydro_32_C"/>
</dbReference>
<dbReference type="Pfam" id="PF08244">
    <property type="entry name" value="Glyco_hydro_32C"/>
    <property type="match status" value="1"/>
</dbReference>
<dbReference type="PANTHER" id="PTHR42800:SF2">
    <property type="entry name" value="INVERTASE-RELATED"/>
    <property type="match status" value="1"/>
</dbReference>
<evidence type="ECO:0000313" key="7">
    <source>
        <dbReference type="EMBL" id="QDH14370.1"/>
    </source>
</evidence>
<dbReference type="CDD" id="cd18622">
    <property type="entry name" value="GH32_Inu-like"/>
    <property type="match status" value="1"/>
</dbReference>
<feature type="domain" description="Glycosyl hydrolase family 32 C-terminal" evidence="6">
    <location>
        <begin position="444"/>
        <end position="578"/>
    </location>
</feature>
<dbReference type="EMBL" id="CP038231">
    <property type="protein sequence ID" value="QDH14370.1"/>
    <property type="molecule type" value="Genomic_DNA"/>
</dbReference>
<dbReference type="Pfam" id="PF00251">
    <property type="entry name" value="Glyco_hydro_32N"/>
    <property type="match status" value="1"/>
</dbReference>
<dbReference type="InterPro" id="IPR018053">
    <property type="entry name" value="Glyco_hydro_32_AS"/>
</dbReference>
<dbReference type="PROSITE" id="PS00609">
    <property type="entry name" value="GLYCOSYL_HYDROL_F32"/>
    <property type="match status" value="1"/>
</dbReference>
<evidence type="ECO:0000259" key="6">
    <source>
        <dbReference type="Pfam" id="PF08244"/>
    </source>
</evidence>
<keyword evidence="2 4" id="KW-0378">Hydrolase</keyword>
<dbReference type="InterPro" id="IPR001362">
    <property type="entry name" value="Glyco_hydro_32"/>
</dbReference>
<dbReference type="SMART" id="SM00640">
    <property type="entry name" value="Glyco_32"/>
    <property type="match status" value="1"/>
</dbReference>
<accession>A0A4Y6UBR8</accession>
<dbReference type="AlphaFoldDB" id="A0A4Y6UBR8"/>
<name>A0A4Y6UBR8_9PROT</name>
<comment type="similarity">
    <text evidence="1 4">Belongs to the glycosyl hydrolase 32 family.</text>
</comment>
<dbReference type="Gene3D" id="2.60.120.560">
    <property type="entry name" value="Exo-inulinase, domain 1"/>
    <property type="match status" value="1"/>
</dbReference>
<keyword evidence="3 4" id="KW-0326">Glycosidase</keyword>
<dbReference type="SUPFAM" id="SSF75005">
    <property type="entry name" value="Arabinanase/levansucrase/invertase"/>
    <property type="match status" value="1"/>
</dbReference>
<dbReference type="GO" id="GO:0004575">
    <property type="term" value="F:sucrose alpha-glucosidase activity"/>
    <property type="evidence" value="ECO:0007669"/>
    <property type="project" value="TreeGrafter"/>
</dbReference>
<dbReference type="InterPro" id="IPR023296">
    <property type="entry name" value="Glyco_hydro_beta-prop_sf"/>
</dbReference>
<proteinExistence type="inferred from homology"/>
<protein>
    <submittedName>
        <fullName evidence="7">Glycoside hydrolase family 32 protein</fullName>
    </submittedName>
</protein>
<dbReference type="GO" id="GO:0005987">
    <property type="term" value="P:sucrose catabolic process"/>
    <property type="evidence" value="ECO:0007669"/>
    <property type="project" value="TreeGrafter"/>
</dbReference>
<gene>
    <name evidence="7" type="ORF">E3E12_04250</name>
</gene>
<evidence type="ECO:0000256" key="3">
    <source>
        <dbReference type="ARBA" id="ARBA00023295"/>
    </source>
</evidence>
<dbReference type="OrthoDB" id="9801455at2"/>
<evidence type="ECO:0000256" key="2">
    <source>
        <dbReference type="ARBA" id="ARBA00022801"/>
    </source>
</evidence>